<dbReference type="GeneID" id="101864049"/>
<dbReference type="PANTHER" id="PTHR13094">
    <property type="entry name" value="NADH-UBIQUINONE OXIDOREDUCTASE PDSW SUBUNIT"/>
    <property type="match status" value="1"/>
</dbReference>
<gene>
    <name evidence="11" type="primary">LOC101864049</name>
</gene>
<evidence type="ECO:0000256" key="8">
    <source>
        <dbReference type="ARBA" id="ARBA00023128"/>
    </source>
</evidence>
<sequence length="170" mass="20196">MGAHDGEEGGHAAPKSSSITDLKFQNIALGVFRIIDGPVTYFREKIVEPLQSKSTEKFYHRRFNRVPTVDQCDLEDPVCIYEADQQYYRDKQVDSNIVKFLRQRKMECIAWEGPDHRYKCRKITEDYEQAATNWFIKYGDIRTHRGSIEAFMKQKHRLIWERRNPDKQLH</sequence>
<reference evidence="11" key="1">
    <citation type="submission" date="2025-08" db="UniProtKB">
        <authorList>
            <consortium name="RefSeq"/>
        </authorList>
    </citation>
    <scope>IDENTIFICATION</scope>
</reference>
<proteinExistence type="inferred from homology"/>
<evidence type="ECO:0000256" key="7">
    <source>
        <dbReference type="ARBA" id="ARBA00022982"/>
    </source>
</evidence>
<accession>A0ABM0JG40</accession>
<comment type="similarity">
    <text evidence="2">Belongs to the complex I NDUFB10 subunit family.</text>
</comment>
<dbReference type="RefSeq" id="XP_005092905.1">
    <property type="nucleotide sequence ID" value="XM_005092848.3"/>
</dbReference>
<evidence type="ECO:0000256" key="5">
    <source>
        <dbReference type="ARBA" id="ARBA00022660"/>
    </source>
</evidence>
<dbReference type="InterPro" id="IPR039993">
    <property type="entry name" value="NDUFB10"/>
</dbReference>
<dbReference type="InterPro" id="IPR019377">
    <property type="entry name" value="NADH_UbQ_OxRdtase_su10"/>
</dbReference>
<keyword evidence="10" id="KW-1185">Reference proteome</keyword>
<evidence type="ECO:0000256" key="6">
    <source>
        <dbReference type="ARBA" id="ARBA00022792"/>
    </source>
</evidence>
<protein>
    <recommendedName>
        <fullName evidence="3">NADH dehydrogenase [ubiquinone] 1 beta subcomplex subunit 10</fullName>
    </recommendedName>
</protein>
<evidence type="ECO:0000256" key="3">
    <source>
        <dbReference type="ARBA" id="ARBA00014109"/>
    </source>
</evidence>
<keyword evidence="6" id="KW-0999">Mitochondrion inner membrane</keyword>
<dbReference type="Proteomes" id="UP000694888">
    <property type="component" value="Unplaced"/>
</dbReference>
<organism evidence="10 11">
    <name type="scientific">Aplysia californica</name>
    <name type="common">California sea hare</name>
    <dbReference type="NCBI Taxonomy" id="6500"/>
    <lineage>
        <taxon>Eukaryota</taxon>
        <taxon>Metazoa</taxon>
        <taxon>Spiralia</taxon>
        <taxon>Lophotrochozoa</taxon>
        <taxon>Mollusca</taxon>
        <taxon>Gastropoda</taxon>
        <taxon>Heterobranchia</taxon>
        <taxon>Euthyneura</taxon>
        <taxon>Tectipleura</taxon>
        <taxon>Aplysiida</taxon>
        <taxon>Aplysioidea</taxon>
        <taxon>Aplysiidae</taxon>
        <taxon>Aplysia</taxon>
    </lineage>
</organism>
<name>A0ABM0JG40_APLCA</name>
<evidence type="ECO:0000313" key="10">
    <source>
        <dbReference type="Proteomes" id="UP000694888"/>
    </source>
</evidence>
<evidence type="ECO:0000313" key="11">
    <source>
        <dbReference type="RefSeq" id="XP_005092905.1"/>
    </source>
</evidence>
<keyword evidence="4" id="KW-0813">Transport</keyword>
<dbReference type="PANTHER" id="PTHR13094:SF1">
    <property type="entry name" value="NADH DEHYDROGENASE [UBIQUINONE] 1 BETA SUBCOMPLEX SUBUNIT 10"/>
    <property type="match status" value="1"/>
</dbReference>
<keyword evidence="7" id="KW-0249">Electron transport</keyword>
<keyword evidence="5" id="KW-0679">Respiratory chain</keyword>
<evidence type="ECO:0000256" key="9">
    <source>
        <dbReference type="ARBA" id="ARBA00023136"/>
    </source>
</evidence>
<keyword evidence="8" id="KW-0496">Mitochondrion</keyword>
<evidence type="ECO:0000256" key="2">
    <source>
        <dbReference type="ARBA" id="ARBA00008317"/>
    </source>
</evidence>
<comment type="subcellular location">
    <subcellularLocation>
        <location evidence="1">Mitochondrion inner membrane</location>
        <topology evidence="1">Peripheral membrane protein</topology>
        <orientation evidence="1">Matrix side</orientation>
    </subcellularLocation>
</comment>
<dbReference type="Pfam" id="PF10249">
    <property type="entry name" value="NDUFB10"/>
    <property type="match status" value="1"/>
</dbReference>
<evidence type="ECO:0000256" key="1">
    <source>
        <dbReference type="ARBA" id="ARBA00004443"/>
    </source>
</evidence>
<keyword evidence="9" id="KW-0472">Membrane</keyword>
<evidence type="ECO:0000256" key="4">
    <source>
        <dbReference type="ARBA" id="ARBA00022448"/>
    </source>
</evidence>